<dbReference type="GO" id="GO:0005524">
    <property type="term" value="F:ATP binding"/>
    <property type="evidence" value="ECO:0007669"/>
    <property type="project" value="UniProtKB-KW"/>
</dbReference>
<dbReference type="EC" id="2.7.4.9" evidence="3"/>
<dbReference type="GO" id="GO:0006235">
    <property type="term" value="P:dTTP biosynthetic process"/>
    <property type="evidence" value="ECO:0000318"/>
    <property type="project" value="GO_Central"/>
</dbReference>
<evidence type="ECO:0000256" key="2">
    <source>
        <dbReference type="ARBA" id="ARBA00009776"/>
    </source>
</evidence>
<keyword evidence="7" id="KW-0547">Nucleotide-binding</keyword>
<dbReference type="AlphaFoldDB" id="B3SBN8"/>
<proteinExistence type="inferred from homology"/>
<dbReference type="SUPFAM" id="SSF52540">
    <property type="entry name" value="P-loop containing nucleoside triphosphate hydrolases"/>
    <property type="match status" value="1"/>
</dbReference>
<dbReference type="PhylomeDB" id="B3SBN8"/>
<dbReference type="RefSeq" id="XP_002117658.1">
    <property type="nucleotide sequence ID" value="XM_002117622.1"/>
</dbReference>
<sequence>MATDRNRGALIIIEGGDRTGKSTQSKMLVDALLADGKQAELVKFPDRTTPIGKLAGSYLQKTLDLEDHAIHLIFSANRWEKVPSIIERLENGITLVVDRYAFSGVAYTSAKRGFDIEWCKQSDTGIPAPDLVIYLTLPVDQATSRDQYGTERYESTQFQKRAVENFEKLMTKNWTTLDASQSIDAIHQQMKDLTTEIMQQVGTRSIEKLWV</sequence>
<evidence type="ECO:0000313" key="12">
    <source>
        <dbReference type="Proteomes" id="UP000009022"/>
    </source>
</evidence>
<dbReference type="KEGG" id="tad:TRIADDRAFT_32784"/>
<dbReference type="FunFam" id="3.40.50.300:FF:000679">
    <property type="entry name" value="Thymidylate kinase"/>
    <property type="match status" value="1"/>
</dbReference>
<keyword evidence="6" id="KW-0545">Nucleotide biosynthesis</keyword>
<organism evidence="11 12">
    <name type="scientific">Trichoplax adhaerens</name>
    <name type="common">Trichoplax reptans</name>
    <dbReference type="NCBI Taxonomy" id="10228"/>
    <lineage>
        <taxon>Eukaryota</taxon>
        <taxon>Metazoa</taxon>
        <taxon>Placozoa</taxon>
        <taxon>Uniplacotomia</taxon>
        <taxon>Trichoplacea</taxon>
        <taxon>Trichoplacidae</taxon>
        <taxon>Trichoplax</taxon>
    </lineage>
</organism>
<keyword evidence="8" id="KW-0418">Kinase</keyword>
<feature type="domain" description="Thymidylate kinase-like" evidence="10">
    <location>
        <begin position="13"/>
        <end position="189"/>
    </location>
</feature>
<dbReference type="GO" id="GO:0006233">
    <property type="term" value="P:dTDP biosynthetic process"/>
    <property type="evidence" value="ECO:0000318"/>
    <property type="project" value="GO_Central"/>
</dbReference>
<comment type="pathway">
    <text evidence="1">Pyrimidine metabolism; dTTP biosynthesis.</text>
</comment>
<dbReference type="InParanoid" id="B3SBN8"/>
<name>B3SBN8_TRIAD</name>
<dbReference type="Pfam" id="PF02223">
    <property type="entry name" value="Thymidylate_kin"/>
    <property type="match status" value="1"/>
</dbReference>
<evidence type="ECO:0000256" key="5">
    <source>
        <dbReference type="ARBA" id="ARBA00022679"/>
    </source>
</evidence>
<dbReference type="HOGENOM" id="CLU_049131_3_2_1"/>
<dbReference type="EMBL" id="DS985265">
    <property type="protein sequence ID" value="EDV19916.1"/>
    <property type="molecule type" value="Genomic_DNA"/>
</dbReference>
<evidence type="ECO:0000256" key="1">
    <source>
        <dbReference type="ARBA" id="ARBA00004992"/>
    </source>
</evidence>
<dbReference type="CTD" id="6758851"/>
<evidence type="ECO:0000256" key="3">
    <source>
        <dbReference type="ARBA" id="ARBA00012980"/>
    </source>
</evidence>
<protein>
    <recommendedName>
        <fullName evidence="4">Thymidylate kinase</fullName>
        <ecNumber evidence="3">2.7.4.9</ecNumber>
    </recommendedName>
</protein>
<dbReference type="eggNOG" id="KOG3327">
    <property type="taxonomic scope" value="Eukaryota"/>
</dbReference>
<keyword evidence="5" id="KW-0808">Transferase</keyword>
<evidence type="ECO:0000256" key="7">
    <source>
        <dbReference type="ARBA" id="ARBA00022741"/>
    </source>
</evidence>
<dbReference type="PANTHER" id="PTHR10344:SF1">
    <property type="entry name" value="THYMIDYLATE KINASE"/>
    <property type="match status" value="1"/>
</dbReference>
<gene>
    <name evidence="11" type="ORF">TRIADDRAFT_32784</name>
</gene>
<dbReference type="GO" id="GO:0005634">
    <property type="term" value="C:nucleus"/>
    <property type="evidence" value="ECO:0000318"/>
    <property type="project" value="GO_Central"/>
</dbReference>
<comment type="similarity">
    <text evidence="2">Belongs to the thymidylate kinase family.</text>
</comment>
<accession>B3SBN8</accession>
<dbReference type="GeneID" id="6758851"/>
<dbReference type="HAMAP" id="MF_00165">
    <property type="entry name" value="Thymidylate_kinase"/>
    <property type="match status" value="1"/>
</dbReference>
<dbReference type="PROSITE" id="PS01331">
    <property type="entry name" value="THYMIDYLATE_KINASE"/>
    <property type="match status" value="1"/>
</dbReference>
<keyword evidence="9" id="KW-0067">ATP-binding</keyword>
<evidence type="ECO:0000256" key="4">
    <source>
        <dbReference type="ARBA" id="ARBA00017144"/>
    </source>
</evidence>
<evidence type="ECO:0000313" key="11">
    <source>
        <dbReference type="EMBL" id="EDV19916.1"/>
    </source>
</evidence>
<dbReference type="Proteomes" id="UP000009022">
    <property type="component" value="Unassembled WGS sequence"/>
</dbReference>
<dbReference type="GO" id="GO:0005739">
    <property type="term" value="C:mitochondrion"/>
    <property type="evidence" value="ECO:0000318"/>
    <property type="project" value="GO_Central"/>
</dbReference>
<dbReference type="InterPro" id="IPR027417">
    <property type="entry name" value="P-loop_NTPase"/>
</dbReference>
<dbReference type="OrthoDB" id="425602at2759"/>
<dbReference type="InterPro" id="IPR018094">
    <property type="entry name" value="Thymidylate_kinase"/>
</dbReference>
<dbReference type="CDD" id="cd01672">
    <property type="entry name" value="TMPK"/>
    <property type="match status" value="1"/>
</dbReference>
<dbReference type="GO" id="GO:0004550">
    <property type="term" value="F:nucleoside diphosphate kinase activity"/>
    <property type="evidence" value="ECO:0000318"/>
    <property type="project" value="GO_Central"/>
</dbReference>
<evidence type="ECO:0000259" key="10">
    <source>
        <dbReference type="Pfam" id="PF02223"/>
    </source>
</evidence>
<dbReference type="PANTHER" id="PTHR10344">
    <property type="entry name" value="THYMIDYLATE KINASE"/>
    <property type="match status" value="1"/>
</dbReference>
<dbReference type="InterPro" id="IPR018095">
    <property type="entry name" value="Thymidylate_kin_CS"/>
</dbReference>
<dbReference type="GO" id="GO:0006227">
    <property type="term" value="P:dUDP biosynthetic process"/>
    <property type="evidence" value="ECO:0000318"/>
    <property type="project" value="GO_Central"/>
</dbReference>
<dbReference type="Gene3D" id="3.40.50.300">
    <property type="entry name" value="P-loop containing nucleotide triphosphate hydrolases"/>
    <property type="match status" value="1"/>
</dbReference>
<keyword evidence="12" id="KW-1185">Reference proteome</keyword>
<dbReference type="GO" id="GO:0004798">
    <property type="term" value="F:dTMP kinase activity"/>
    <property type="evidence" value="ECO:0000318"/>
    <property type="project" value="GO_Central"/>
</dbReference>
<dbReference type="InterPro" id="IPR039430">
    <property type="entry name" value="Thymidylate_kin-like_dom"/>
</dbReference>
<evidence type="ECO:0000256" key="8">
    <source>
        <dbReference type="ARBA" id="ARBA00022777"/>
    </source>
</evidence>
<dbReference type="NCBIfam" id="TIGR00041">
    <property type="entry name" value="DTMP_kinase"/>
    <property type="match status" value="1"/>
</dbReference>
<evidence type="ECO:0000256" key="9">
    <source>
        <dbReference type="ARBA" id="ARBA00022840"/>
    </source>
</evidence>
<dbReference type="GO" id="GO:0005737">
    <property type="term" value="C:cytoplasm"/>
    <property type="evidence" value="ECO:0000318"/>
    <property type="project" value="GO_Central"/>
</dbReference>
<dbReference type="STRING" id="10228.B3SBN8"/>
<reference evidence="11 12" key="1">
    <citation type="journal article" date="2008" name="Nature">
        <title>The Trichoplax genome and the nature of placozoans.</title>
        <authorList>
            <person name="Srivastava M."/>
            <person name="Begovic E."/>
            <person name="Chapman J."/>
            <person name="Putnam N.H."/>
            <person name="Hellsten U."/>
            <person name="Kawashima T."/>
            <person name="Kuo A."/>
            <person name="Mitros T."/>
            <person name="Salamov A."/>
            <person name="Carpenter M.L."/>
            <person name="Signorovitch A.Y."/>
            <person name="Moreno M.A."/>
            <person name="Kamm K."/>
            <person name="Grimwood J."/>
            <person name="Schmutz J."/>
            <person name="Shapiro H."/>
            <person name="Grigoriev I.V."/>
            <person name="Buss L.W."/>
            <person name="Schierwater B."/>
            <person name="Dellaporta S.L."/>
            <person name="Rokhsar D.S."/>
        </authorList>
    </citation>
    <scope>NUCLEOTIDE SEQUENCE [LARGE SCALE GENOMIC DNA]</scope>
    <source>
        <strain evidence="11 12">Grell-BS-1999</strain>
    </source>
</reference>
<evidence type="ECO:0000256" key="6">
    <source>
        <dbReference type="ARBA" id="ARBA00022727"/>
    </source>
</evidence>
<dbReference type="OMA" id="YWHQFDA"/>